<organism evidence="4">
    <name type="scientific">Lacrimispora sp. BS-2</name>
    <dbReference type="NCBI Taxonomy" id="3151850"/>
    <lineage>
        <taxon>Bacteria</taxon>
        <taxon>Bacillati</taxon>
        <taxon>Bacillota</taxon>
        <taxon>Clostridia</taxon>
        <taxon>Lachnospirales</taxon>
        <taxon>Lachnospiraceae</taxon>
        <taxon>Lacrimispora</taxon>
    </lineage>
</organism>
<feature type="compositionally biased region" description="Polar residues" evidence="1">
    <location>
        <begin position="34"/>
        <end position="53"/>
    </location>
</feature>
<dbReference type="Pfam" id="PF06725">
    <property type="entry name" value="3D"/>
    <property type="match status" value="1"/>
</dbReference>
<dbReference type="RefSeq" id="WP_349944344.1">
    <property type="nucleotide sequence ID" value="NZ_CP157940.1"/>
</dbReference>
<keyword evidence="2" id="KW-0732">Signal</keyword>
<dbReference type="GO" id="GO:0004553">
    <property type="term" value="F:hydrolase activity, hydrolyzing O-glycosyl compounds"/>
    <property type="evidence" value="ECO:0007669"/>
    <property type="project" value="InterPro"/>
</dbReference>
<sequence>MNSFSGKKSITGFLTLLCILLLSTTALAAETTGKDQTVNQVQSESAGTDHQTIQTETESQTASASTETVSGEIGPGIKKKATEPEKPEEPAKPVYEKGESLGLFSATAYCPNSENSGKQCRTYSGTIPQPQHTISADITILPLGTKVMIDGIVYTVEDIGSSVKGNKVDIFFATRTEALNFGRQTKELFAVIER</sequence>
<name>A0AAU7PK58_9FIRM</name>
<dbReference type="GO" id="GO:0019867">
    <property type="term" value="C:outer membrane"/>
    <property type="evidence" value="ECO:0007669"/>
    <property type="project" value="InterPro"/>
</dbReference>
<evidence type="ECO:0000313" key="4">
    <source>
        <dbReference type="EMBL" id="XBS52715.1"/>
    </source>
</evidence>
<dbReference type="Gene3D" id="2.40.40.10">
    <property type="entry name" value="RlpA-like domain"/>
    <property type="match status" value="1"/>
</dbReference>
<dbReference type="InterPro" id="IPR036908">
    <property type="entry name" value="RlpA-like_sf"/>
</dbReference>
<dbReference type="InterPro" id="IPR059180">
    <property type="entry name" value="3D_YorM"/>
</dbReference>
<protein>
    <submittedName>
        <fullName evidence="4">3D domain-containing protein</fullName>
    </submittedName>
</protein>
<feature type="compositionally biased region" description="Low complexity" evidence="1">
    <location>
        <begin position="54"/>
        <end position="68"/>
    </location>
</feature>
<feature type="compositionally biased region" description="Basic and acidic residues" evidence="1">
    <location>
        <begin position="80"/>
        <end position="93"/>
    </location>
</feature>
<dbReference type="GO" id="GO:0009254">
    <property type="term" value="P:peptidoglycan turnover"/>
    <property type="evidence" value="ECO:0007669"/>
    <property type="project" value="InterPro"/>
</dbReference>
<feature type="signal peptide" evidence="2">
    <location>
        <begin position="1"/>
        <end position="28"/>
    </location>
</feature>
<dbReference type="EMBL" id="CP157940">
    <property type="protein sequence ID" value="XBS52715.1"/>
    <property type="molecule type" value="Genomic_DNA"/>
</dbReference>
<dbReference type="SUPFAM" id="SSF50685">
    <property type="entry name" value="Barwin-like endoglucanases"/>
    <property type="match status" value="1"/>
</dbReference>
<proteinExistence type="predicted"/>
<accession>A0AAU7PK58</accession>
<feature type="domain" description="3D" evidence="3">
    <location>
        <begin position="133"/>
        <end position="187"/>
    </location>
</feature>
<evidence type="ECO:0000256" key="1">
    <source>
        <dbReference type="SAM" id="MobiDB-lite"/>
    </source>
</evidence>
<gene>
    <name evidence="4" type="ORF">ABFV83_12780</name>
</gene>
<dbReference type="InterPro" id="IPR010611">
    <property type="entry name" value="3D_dom"/>
</dbReference>
<dbReference type="AlphaFoldDB" id="A0AAU7PK58"/>
<evidence type="ECO:0000256" key="2">
    <source>
        <dbReference type="SAM" id="SignalP"/>
    </source>
</evidence>
<feature type="chain" id="PRO_5043414456" evidence="2">
    <location>
        <begin position="29"/>
        <end position="194"/>
    </location>
</feature>
<feature type="region of interest" description="Disordered" evidence="1">
    <location>
        <begin position="33"/>
        <end position="93"/>
    </location>
</feature>
<evidence type="ECO:0000259" key="3">
    <source>
        <dbReference type="Pfam" id="PF06725"/>
    </source>
</evidence>
<dbReference type="CDD" id="cd14667">
    <property type="entry name" value="3D_containing_proteins"/>
    <property type="match status" value="1"/>
</dbReference>
<reference evidence="4" key="1">
    <citation type="submission" date="2024-06" db="EMBL/GenBank/DDBJ databases">
        <title>Lacrimispora cavernae sp. nov., a novel anaerobe isolated from bat guano pile inside a cave.</title>
        <authorList>
            <person name="Miller S.L."/>
            <person name="Lu N."/>
            <person name="King J."/>
            <person name="Sankaranarayanan K."/>
            <person name="Lawson P.A."/>
        </authorList>
    </citation>
    <scope>NUCLEOTIDE SEQUENCE</scope>
    <source>
        <strain evidence="4">BS-2</strain>
    </source>
</reference>